<dbReference type="InterPro" id="IPR032093">
    <property type="entry name" value="PhoD_N"/>
</dbReference>
<dbReference type="eggNOG" id="ENOG502QU5W">
    <property type="taxonomic scope" value="Eukaryota"/>
</dbReference>
<dbReference type="CDD" id="cd07389">
    <property type="entry name" value="MPP_PhoD"/>
    <property type="match status" value="1"/>
</dbReference>
<dbReference type="STRING" id="237631.A0A0D1E4T7"/>
<dbReference type="InterPro" id="IPR038607">
    <property type="entry name" value="PhoD-like_sf"/>
</dbReference>
<dbReference type="InterPro" id="IPR018946">
    <property type="entry name" value="PhoD-like_MPP"/>
</dbReference>
<feature type="domain" description="PhoD-like phosphatase metallophosphatase" evidence="2">
    <location>
        <begin position="227"/>
        <end position="598"/>
    </location>
</feature>
<dbReference type="Pfam" id="PF09423">
    <property type="entry name" value="PhoD"/>
    <property type="match status" value="1"/>
</dbReference>
<reference evidence="4 5" key="1">
    <citation type="journal article" date="2006" name="Nature">
        <title>Insights from the genome of the biotrophic fungal plant pathogen Ustilago maydis.</title>
        <authorList>
            <person name="Kamper J."/>
            <person name="Kahmann R."/>
            <person name="Bolker M."/>
            <person name="Ma L.J."/>
            <person name="Brefort T."/>
            <person name="Saville B.J."/>
            <person name="Banuett F."/>
            <person name="Kronstad J.W."/>
            <person name="Gold S.E."/>
            <person name="Muller O."/>
            <person name="Perlin M.H."/>
            <person name="Wosten H.A."/>
            <person name="de Vries R."/>
            <person name="Ruiz-Herrera J."/>
            <person name="Reynaga-Pena C.G."/>
            <person name="Snetselaar K."/>
            <person name="McCann M."/>
            <person name="Perez-Martin J."/>
            <person name="Feldbrugge M."/>
            <person name="Basse C.W."/>
            <person name="Steinberg G."/>
            <person name="Ibeas J.I."/>
            <person name="Holloman W."/>
            <person name="Guzman P."/>
            <person name="Farman M."/>
            <person name="Stajich J.E."/>
            <person name="Sentandreu R."/>
            <person name="Gonzalez-Prieto J.M."/>
            <person name="Kennell J.C."/>
            <person name="Molina L."/>
            <person name="Schirawski J."/>
            <person name="Mendoza-Mendoza A."/>
            <person name="Greilinger D."/>
            <person name="Munch K."/>
            <person name="Rossel N."/>
            <person name="Scherer M."/>
            <person name="Vranes M."/>
            <person name="Ladendorf O."/>
            <person name="Vincon V."/>
            <person name="Fuchs U."/>
            <person name="Sandrock B."/>
            <person name="Meng S."/>
            <person name="Ho E.C."/>
            <person name="Cahill M.J."/>
            <person name="Boyce K.J."/>
            <person name="Klose J."/>
            <person name="Klosterman S.J."/>
            <person name="Deelstra H.J."/>
            <person name="Ortiz-Castellanos L."/>
            <person name="Li W."/>
            <person name="Sanchez-Alonso P."/>
            <person name="Schreier P.H."/>
            <person name="Hauser-Hahn I."/>
            <person name="Vaupel M."/>
            <person name="Koopmann E."/>
            <person name="Friedrich G."/>
            <person name="Voss H."/>
            <person name="Schluter T."/>
            <person name="Margolis J."/>
            <person name="Platt D."/>
            <person name="Swimmer C."/>
            <person name="Gnirke A."/>
            <person name="Chen F."/>
            <person name="Vysotskaia V."/>
            <person name="Mannhaupt G."/>
            <person name="Guldener U."/>
            <person name="Munsterkotter M."/>
            <person name="Haase D."/>
            <person name="Oesterheld M."/>
            <person name="Mewes H.W."/>
            <person name="Mauceli E.W."/>
            <person name="DeCaprio D."/>
            <person name="Wade C.M."/>
            <person name="Butler J."/>
            <person name="Young S."/>
            <person name="Jaffe D.B."/>
            <person name="Calvo S."/>
            <person name="Nusbaum C."/>
            <person name="Galagan J."/>
            <person name="Birren B.W."/>
        </authorList>
    </citation>
    <scope>NUCLEOTIDE SEQUENCE [LARGE SCALE GENOMIC DNA]</scope>
    <source>
        <strain evidence="5">DSM 14603 / FGSC 9021 / UM521</strain>
    </source>
</reference>
<evidence type="ECO:0000256" key="1">
    <source>
        <dbReference type="SAM" id="SignalP"/>
    </source>
</evidence>
<keyword evidence="1" id="KW-0732">Signal</keyword>
<dbReference type="Gene3D" id="3.60.21.70">
    <property type="entry name" value="PhoD-like phosphatase"/>
    <property type="match status" value="1"/>
</dbReference>
<dbReference type="EMBL" id="CM003142">
    <property type="protein sequence ID" value="KIS70696.1"/>
    <property type="molecule type" value="Genomic_DNA"/>
</dbReference>
<organism evidence="4 5">
    <name type="scientific">Mycosarcoma maydis</name>
    <name type="common">Corn smut fungus</name>
    <name type="synonym">Ustilago maydis</name>
    <dbReference type="NCBI Taxonomy" id="5270"/>
    <lineage>
        <taxon>Eukaryota</taxon>
        <taxon>Fungi</taxon>
        <taxon>Dikarya</taxon>
        <taxon>Basidiomycota</taxon>
        <taxon>Ustilaginomycotina</taxon>
        <taxon>Ustilaginomycetes</taxon>
        <taxon>Ustilaginales</taxon>
        <taxon>Ustilaginaceae</taxon>
        <taxon>Mycosarcoma</taxon>
    </lineage>
</organism>
<evidence type="ECO:0000313" key="5">
    <source>
        <dbReference type="Proteomes" id="UP000000561"/>
    </source>
</evidence>
<feature type="domain" description="Phospholipase D N-terminal" evidence="3">
    <location>
        <begin position="117"/>
        <end position="212"/>
    </location>
</feature>
<dbReference type="Gene3D" id="2.60.40.380">
    <property type="entry name" value="Purple acid phosphatase-like, N-terminal"/>
    <property type="match status" value="1"/>
</dbReference>
<dbReference type="InterPro" id="IPR052900">
    <property type="entry name" value="Phospholipid_Metab_Enz"/>
</dbReference>
<name>A0A0D1E4T7_MYCMD</name>
<dbReference type="AlphaFoldDB" id="A0A0D1E4T7"/>
<dbReference type="InParanoid" id="A0A0D1E4T7"/>
<proteinExistence type="predicted"/>
<dbReference type="Pfam" id="PF16655">
    <property type="entry name" value="PhoD_N"/>
    <property type="match status" value="1"/>
</dbReference>
<evidence type="ECO:0000259" key="2">
    <source>
        <dbReference type="Pfam" id="PF09423"/>
    </source>
</evidence>
<dbReference type="KEGG" id="uma:UMAG_01854"/>
<dbReference type="SUPFAM" id="SSF56300">
    <property type="entry name" value="Metallo-dependent phosphatases"/>
    <property type="match status" value="1"/>
</dbReference>
<dbReference type="OrthoDB" id="29024at2759"/>
<dbReference type="InterPro" id="IPR029052">
    <property type="entry name" value="Metallo-depent_PP-like"/>
</dbReference>
<dbReference type="PANTHER" id="PTHR43606">
    <property type="entry name" value="PHOSPHATASE, PUTATIVE (AFU_ORTHOLOGUE AFUA_6G08710)-RELATED"/>
    <property type="match status" value="1"/>
</dbReference>
<keyword evidence="5" id="KW-1185">Reference proteome</keyword>
<evidence type="ECO:0000313" key="4">
    <source>
        <dbReference type="EMBL" id="KIS70696.1"/>
    </source>
</evidence>
<dbReference type="VEuPathDB" id="FungiDB:UMAG_01854"/>
<gene>
    <name evidence="4" type="ORF">UMAG_01854</name>
</gene>
<dbReference type="Proteomes" id="UP000000561">
    <property type="component" value="Chromosome 3"/>
</dbReference>
<dbReference type="GeneID" id="23562739"/>
<dbReference type="OMA" id="SCANWEA"/>
<feature type="signal peptide" evidence="1">
    <location>
        <begin position="1"/>
        <end position="21"/>
    </location>
</feature>
<dbReference type="PANTHER" id="PTHR43606:SF7">
    <property type="entry name" value="PHOSPHATASE, PUTATIVE (AFU_ORTHOLOGUE AFUA_6G08710)-RELATED"/>
    <property type="match status" value="1"/>
</dbReference>
<dbReference type="RefSeq" id="XP_011387793.1">
    <property type="nucleotide sequence ID" value="XM_011389491.1"/>
</dbReference>
<accession>A0A0D1E4T7</accession>
<protein>
    <recommendedName>
        <fullName evidence="6">Alkaline phosphatase</fullName>
    </recommendedName>
</protein>
<evidence type="ECO:0000259" key="3">
    <source>
        <dbReference type="Pfam" id="PF16655"/>
    </source>
</evidence>
<sequence>MKSTLASYAALAAALTVSVSALAPLERNLAYRSPTLSLSNGDGLSHDIVHIGNQIRKRAYDDYVTSKVEGKAKRNSGKKDKNHQYKTEADFLVQNYDGDYGSDGRDAYKGNVSFPFGVASGDPYPNSAILWTHPVPQDNSTNLPICLRYQTSKSKTDFSAKNLVDDSYAWTTSEVDYSFKVETTGLSPKTQYFYRFFSCHDPSVVSPVGSFKSIPDYDDDSVDSLKLAVFSCSNLPFGFFNAYRAAAARDNGADYFVHVGDYIYEARGDGQTVEGENTYGDGRPLDRVPAPDHEIVTLEDYRLRYGSYRKDKDLAALHAEMAFFGIWDDHEVADNSYNHGTADGNNTETGAVRGVRFTERKLAAVKAYYEWMPIRQVDTTDSLRIWRSFRYGKLADLFLLDTRNFDRDLTDVYWNTDAVAAISNDTDRSLMGGKQEQWLYRNMIASQQRGTTWKIVAQQIITNWQNYGQPDFSYNYDAWQGYRSNRRRFFDTIVNNEIENTVILSGDSHANWVYDTVPEDRLNNTQYDPVTGKGSIAVEFAGTAVSSPSSYGRNLTQEKYDAAAKRLVSINRNLQWAEGAHRGYFELQFNKKEVNAQFYGYLNNSLPETEELLVAQFNVKKGANKLTRPINYGIKPISGSLQAQAVDYSKSQWNGTAFVDKN</sequence>
<feature type="chain" id="PRO_5002240673" description="Alkaline phosphatase" evidence="1">
    <location>
        <begin position="22"/>
        <end position="662"/>
    </location>
</feature>
<evidence type="ECO:0008006" key="6">
    <source>
        <dbReference type="Google" id="ProtNLM"/>
    </source>
</evidence>